<dbReference type="AlphaFoldDB" id="A0A814V7Z7"/>
<evidence type="ECO:0000256" key="1">
    <source>
        <dbReference type="SAM" id="SignalP"/>
    </source>
</evidence>
<dbReference type="EMBL" id="CAJNOM010000178">
    <property type="protein sequence ID" value="CAF1185450.1"/>
    <property type="molecule type" value="Genomic_DNA"/>
</dbReference>
<keyword evidence="1" id="KW-0732">Signal</keyword>
<protein>
    <submittedName>
        <fullName evidence="3">Uncharacterized protein</fullName>
    </submittedName>
</protein>
<evidence type="ECO:0000313" key="4">
    <source>
        <dbReference type="Proteomes" id="UP000663832"/>
    </source>
</evidence>
<evidence type="ECO:0000313" key="2">
    <source>
        <dbReference type="EMBL" id="CAF1070209.1"/>
    </source>
</evidence>
<name>A0A814V7Z7_9BILA</name>
<dbReference type="EMBL" id="CAJNOI010000107">
    <property type="protein sequence ID" value="CAF1070209.1"/>
    <property type="molecule type" value="Genomic_DNA"/>
</dbReference>
<keyword evidence="4" id="KW-1185">Reference proteome</keyword>
<sequence>MTALCFFFHAFVNAPPCTTVCCAAVTTCPLCTDPNYGTIYCSYGSTYNVYYIYSPDGYDPPDAAAAAATGCNADNAANNGGNDAYDDAGCG</sequence>
<organism evidence="3 4">
    <name type="scientific">Adineta steineri</name>
    <dbReference type="NCBI Taxonomy" id="433720"/>
    <lineage>
        <taxon>Eukaryota</taxon>
        <taxon>Metazoa</taxon>
        <taxon>Spiralia</taxon>
        <taxon>Gnathifera</taxon>
        <taxon>Rotifera</taxon>
        <taxon>Eurotatoria</taxon>
        <taxon>Bdelloidea</taxon>
        <taxon>Adinetida</taxon>
        <taxon>Adinetidae</taxon>
        <taxon>Adineta</taxon>
    </lineage>
</organism>
<feature type="chain" id="PRO_5035603187" evidence="1">
    <location>
        <begin position="20"/>
        <end position="91"/>
    </location>
</feature>
<comment type="caution">
    <text evidence="3">The sequence shown here is derived from an EMBL/GenBank/DDBJ whole genome shotgun (WGS) entry which is preliminary data.</text>
</comment>
<accession>A0A814V7Z7</accession>
<dbReference type="Proteomes" id="UP000663832">
    <property type="component" value="Unassembled WGS sequence"/>
</dbReference>
<evidence type="ECO:0000313" key="3">
    <source>
        <dbReference type="EMBL" id="CAF1185450.1"/>
    </source>
</evidence>
<feature type="signal peptide" evidence="1">
    <location>
        <begin position="1"/>
        <end position="19"/>
    </location>
</feature>
<dbReference type="Proteomes" id="UP000663877">
    <property type="component" value="Unassembled WGS sequence"/>
</dbReference>
<reference evidence="3" key="1">
    <citation type="submission" date="2021-02" db="EMBL/GenBank/DDBJ databases">
        <authorList>
            <person name="Nowell W R."/>
        </authorList>
    </citation>
    <scope>NUCLEOTIDE SEQUENCE</scope>
</reference>
<proteinExistence type="predicted"/>
<gene>
    <name evidence="2" type="ORF">BJG266_LOCUS19663</name>
    <name evidence="3" type="ORF">QVE165_LOCUS24932</name>
</gene>